<dbReference type="PANTHER" id="PTHR43004:SF19">
    <property type="entry name" value="BINDING MONOOXYGENASE, PUTATIVE (JCVI)-RELATED"/>
    <property type="match status" value="1"/>
</dbReference>
<dbReference type="EMBL" id="CP049806">
    <property type="protein sequence ID" value="QIT17825.1"/>
    <property type="molecule type" value="Genomic_DNA"/>
</dbReference>
<dbReference type="PANTHER" id="PTHR43004">
    <property type="entry name" value="TRK SYSTEM POTASSIUM UPTAKE PROTEIN"/>
    <property type="match status" value="1"/>
</dbReference>
<comment type="cofactor">
    <cofactor evidence="1">
        <name>FAD</name>
        <dbReference type="ChEBI" id="CHEBI:57692"/>
    </cofactor>
</comment>
<reference evidence="8 9" key="1">
    <citation type="submission" date="2020-03" db="EMBL/GenBank/DDBJ databases">
        <authorList>
            <person name="Zhang L."/>
            <person name="Han X."/>
            <person name="Chen Y."/>
            <person name="Yu Y."/>
        </authorList>
    </citation>
    <scope>NUCLEOTIDE SEQUENCE [LARGE SCALE GENOMIC DNA]</scope>
    <source>
        <strain evidence="8 9">A1254</strain>
    </source>
</reference>
<dbReference type="Gene3D" id="3.30.70.2450">
    <property type="match status" value="1"/>
</dbReference>
<dbReference type="SUPFAM" id="SSF51905">
    <property type="entry name" value="FAD/NAD(P)-binding domain"/>
    <property type="match status" value="1"/>
</dbReference>
<dbReference type="InterPro" id="IPR036249">
    <property type="entry name" value="Thioredoxin-like_sf"/>
</dbReference>
<dbReference type="Proteomes" id="UP000501692">
    <property type="component" value="Chromosome"/>
</dbReference>
<organism evidence="8 9">
    <name type="scientific">Acinetobacter pittii</name>
    <name type="common">Acinetobacter genomosp. 3</name>
    <dbReference type="NCBI Taxonomy" id="48296"/>
    <lineage>
        <taxon>Bacteria</taxon>
        <taxon>Pseudomonadati</taxon>
        <taxon>Pseudomonadota</taxon>
        <taxon>Gammaproteobacteria</taxon>
        <taxon>Moraxellales</taxon>
        <taxon>Moraxellaceae</taxon>
        <taxon>Acinetobacter</taxon>
        <taxon>Acinetobacter calcoaceticus/baumannii complex</taxon>
    </lineage>
</organism>
<evidence type="ECO:0000256" key="5">
    <source>
        <dbReference type="ARBA" id="ARBA00022827"/>
    </source>
</evidence>
<dbReference type="Pfam" id="PF01494">
    <property type="entry name" value="FAD_binding_3"/>
    <property type="match status" value="1"/>
</dbReference>
<evidence type="ECO:0000313" key="8">
    <source>
        <dbReference type="EMBL" id="QIT17825.1"/>
    </source>
</evidence>
<sequence length="515" mass="56776">MIEKTKEHLIDVLIVGAGPAGMALAIDLKRRGLNIRVVDKASASFDGSRAKGIQPRTLEIFQDLGLVNEVLQAGNAYPLLGVHLGPFTIPWRMMSNRSRSSDVPFPNTLLIPQFSTDAVLHTRFKSLNGVVEFGKQFVSLSQTDDYVTAEIKREDGAVEEITARYMVGADGGSSKVRQQLGIKFTGSTVEEDRIIIVDGVTTGLSRNRWHIWPGKSGQFIAACPLPNSDLFQWMIRLAPEEHPELELDAINARIQKRIGNLKVVLHHVQWKSVFRPNIRMAEKYRSGRVFLVGDAGHVHTPAGAQGLNTGIQDSYNLGWKIAQVLAGTDNSLLDSYEAERWPIAASVLALSTKKYDGIAKLDPSSIKRGKDESQLSLTYRNGPLALNDRTFNSKIHAGDRAPDADLTAVHGGQIRLFDTFQGPHFTLIGFGEKTAQVVKDFAWPSKGANLKRLLINVDDSHSADYVLKDTKRTFSKAYGVSADTVMLIRPDGYIGYIATSNMQDNLKAYIKKIAP</sequence>
<dbReference type="Gene3D" id="3.40.30.120">
    <property type="match status" value="1"/>
</dbReference>
<dbReference type="InterPro" id="IPR001917">
    <property type="entry name" value="Aminotrans_II_pyridoxalP_BS"/>
</dbReference>
<dbReference type="InterPro" id="IPR050641">
    <property type="entry name" value="RIFMO-like"/>
</dbReference>
<feature type="domain" description="FAD-binding" evidence="7">
    <location>
        <begin position="11"/>
        <end position="349"/>
    </location>
</feature>
<evidence type="ECO:0000313" key="9">
    <source>
        <dbReference type="Proteomes" id="UP000501692"/>
    </source>
</evidence>
<gene>
    <name evidence="8" type="ORF">G8E09_08915</name>
</gene>
<dbReference type="PROSITE" id="PS00599">
    <property type="entry name" value="AA_TRANSFER_CLASS_2"/>
    <property type="match status" value="1"/>
</dbReference>
<dbReference type="NCBIfam" id="NF004832">
    <property type="entry name" value="PRK06184.1"/>
    <property type="match status" value="1"/>
</dbReference>
<evidence type="ECO:0000259" key="7">
    <source>
        <dbReference type="Pfam" id="PF01494"/>
    </source>
</evidence>
<dbReference type="SUPFAM" id="SSF52833">
    <property type="entry name" value="Thioredoxin-like"/>
    <property type="match status" value="1"/>
</dbReference>
<accession>A0A6H0FTZ6</accession>
<dbReference type="GO" id="GO:0071949">
    <property type="term" value="F:FAD binding"/>
    <property type="evidence" value="ECO:0007669"/>
    <property type="project" value="InterPro"/>
</dbReference>
<dbReference type="GO" id="GO:0016740">
    <property type="term" value="F:transferase activity"/>
    <property type="evidence" value="ECO:0007669"/>
    <property type="project" value="InterPro"/>
</dbReference>
<comment type="similarity">
    <text evidence="2">Belongs to the PheA/TfdB FAD monooxygenase family.</text>
</comment>
<keyword evidence="5" id="KW-0274">FAD</keyword>
<evidence type="ECO:0000256" key="1">
    <source>
        <dbReference type="ARBA" id="ARBA00001974"/>
    </source>
</evidence>
<proteinExistence type="inferred from homology"/>
<evidence type="ECO:0000256" key="4">
    <source>
        <dbReference type="ARBA" id="ARBA00022630"/>
    </source>
</evidence>
<evidence type="ECO:0000256" key="2">
    <source>
        <dbReference type="ARBA" id="ARBA00007801"/>
    </source>
</evidence>
<comment type="function">
    <text evidence="6">Serves to protect the cell against DNA damage by alkyl hydroperoxides. It can use either NADH or NADPH as electron donor for direct reduction of redox dyes or of alkyl hydroperoxides when combined with the AhpC protein.</text>
</comment>
<dbReference type="PRINTS" id="PR00420">
    <property type="entry name" value="RNGMNOXGNASE"/>
</dbReference>
<protein>
    <recommendedName>
        <fullName evidence="3">Alkyl hydroperoxide reductase subunit F</fullName>
    </recommendedName>
</protein>
<dbReference type="RefSeq" id="WP_167563494.1">
    <property type="nucleotide sequence ID" value="NZ_CP049806.1"/>
</dbReference>
<dbReference type="InterPro" id="IPR036188">
    <property type="entry name" value="FAD/NAD-bd_sf"/>
</dbReference>
<evidence type="ECO:0000256" key="3">
    <source>
        <dbReference type="ARBA" id="ARBA00020059"/>
    </source>
</evidence>
<dbReference type="InterPro" id="IPR002938">
    <property type="entry name" value="FAD-bd"/>
</dbReference>
<name>A0A6H0FTZ6_ACIPI</name>
<evidence type="ECO:0000256" key="6">
    <source>
        <dbReference type="ARBA" id="ARBA00024806"/>
    </source>
</evidence>
<dbReference type="Gene3D" id="3.50.50.60">
    <property type="entry name" value="FAD/NAD(P)-binding domain"/>
    <property type="match status" value="1"/>
</dbReference>
<dbReference type="AlphaFoldDB" id="A0A6H0FTZ6"/>
<dbReference type="GO" id="GO:0016709">
    <property type="term" value="F:oxidoreductase activity, acting on paired donors, with incorporation or reduction of molecular oxygen, NAD(P)H as one donor, and incorporation of one atom of oxygen"/>
    <property type="evidence" value="ECO:0007669"/>
    <property type="project" value="UniProtKB-ARBA"/>
</dbReference>
<keyword evidence="4" id="KW-0285">Flavoprotein</keyword>